<sequence length="199" mass="21924">MSCRIQWGLGSGVGRMRTQAWGGNLRCLVAGMLLVAGSAQAGQKQVGGVHMPVSLNLKGRTVELAHMELHKQLFFKVYVWSLYMEDRPRSTHEAINSNSVKRLHFHFLRNISRDQLVGSFRDGLEHSPALRRGPLANHLSIMLASLKDVQKGEDLVITYTPGVGLEVGGDASGGVFIPGKHFADALFSVWLDSHPIFPR</sequence>
<dbReference type="InterPro" id="IPR016087">
    <property type="entry name" value="Chalcone_isomerase"/>
</dbReference>
<gene>
    <name evidence="2" type="ORF">SAMN04488504_101785</name>
</gene>
<dbReference type="InterPro" id="IPR036298">
    <property type="entry name" value="Chalcone_isomerase_sf"/>
</dbReference>
<reference evidence="2 3" key="1">
    <citation type="submission" date="2016-10" db="EMBL/GenBank/DDBJ databases">
        <authorList>
            <person name="Varghese N."/>
            <person name="Submissions S."/>
        </authorList>
    </citation>
    <scope>NUCLEOTIDE SEQUENCE [LARGE SCALE GENOMIC DNA]</scope>
    <source>
        <strain evidence="2 3">DSM 2260</strain>
    </source>
</reference>
<dbReference type="EMBL" id="FNAJ01000001">
    <property type="protein sequence ID" value="SDD41279.1"/>
    <property type="molecule type" value="Genomic_DNA"/>
</dbReference>
<evidence type="ECO:0000259" key="1">
    <source>
        <dbReference type="Pfam" id="PF16036"/>
    </source>
</evidence>
<dbReference type="InterPro" id="IPR016088">
    <property type="entry name" value="Chalcone_isomerase_3-sand"/>
</dbReference>
<dbReference type="SUPFAM" id="SSF54626">
    <property type="entry name" value="Chalcone isomerase"/>
    <property type="match status" value="1"/>
</dbReference>
<proteinExistence type="predicted"/>
<name>A0ABY0MKW4_9BACT</name>
<dbReference type="Gene3D" id="3.50.70.10">
    <property type="match status" value="1"/>
</dbReference>
<feature type="domain" description="Chalcone isomerase" evidence="1">
    <location>
        <begin position="44"/>
        <end position="196"/>
    </location>
</feature>
<evidence type="ECO:0000313" key="3">
    <source>
        <dbReference type="Proteomes" id="UP000198717"/>
    </source>
</evidence>
<dbReference type="Proteomes" id="UP000198717">
    <property type="component" value="Unassembled WGS sequence"/>
</dbReference>
<comment type="caution">
    <text evidence="2">The sequence shown here is derived from an EMBL/GenBank/DDBJ whole genome shotgun (WGS) entry which is preliminary data.</text>
</comment>
<organism evidence="2 3">
    <name type="scientific">Myxococcus virescens</name>
    <dbReference type="NCBI Taxonomy" id="83456"/>
    <lineage>
        <taxon>Bacteria</taxon>
        <taxon>Pseudomonadati</taxon>
        <taxon>Myxococcota</taxon>
        <taxon>Myxococcia</taxon>
        <taxon>Myxococcales</taxon>
        <taxon>Cystobacterineae</taxon>
        <taxon>Myxococcaceae</taxon>
        <taxon>Myxococcus</taxon>
    </lineage>
</organism>
<protein>
    <submittedName>
        <fullName evidence="2">Chalcone isomerase-like</fullName>
    </submittedName>
</protein>
<keyword evidence="3" id="KW-1185">Reference proteome</keyword>
<accession>A0ABY0MKW4</accession>
<dbReference type="Pfam" id="PF16036">
    <property type="entry name" value="Chalcone_3"/>
    <property type="match status" value="1"/>
</dbReference>
<evidence type="ECO:0000313" key="2">
    <source>
        <dbReference type="EMBL" id="SDD41279.1"/>
    </source>
</evidence>